<sequence>MNCNPNNGHVKSPLFGFFVQGNDRGTGIINSMNIHPNFKLKAVKEYLKNKEPMQIFLRMDLISRTLGRRNQINVTQRKLLGKRSNGVFLGISGH</sequence>
<dbReference type="EMBL" id="FNED01000039">
    <property type="protein sequence ID" value="SDK11354.1"/>
    <property type="molecule type" value="Genomic_DNA"/>
</dbReference>
<protein>
    <submittedName>
        <fullName evidence="1">Uncharacterized protein</fullName>
    </submittedName>
</protein>
<dbReference type="Proteomes" id="UP000037269">
    <property type="component" value="Unassembled WGS sequence"/>
</dbReference>
<evidence type="ECO:0000313" key="4">
    <source>
        <dbReference type="Proteomes" id="UP000182836"/>
    </source>
</evidence>
<evidence type="ECO:0000313" key="2">
    <source>
        <dbReference type="EMBL" id="SDK11354.1"/>
    </source>
</evidence>
<keyword evidence="3" id="KW-1185">Reference proteome</keyword>
<name>A0A0D1XGZ5_ANEMI</name>
<evidence type="ECO:0000313" key="1">
    <source>
        <dbReference type="EMBL" id="KON97566.1"/>
    </source>
</evidence>
<proteinExistence type="predicted"/>
<evidence type="ECO:0000313" key="3">
    <source>
        <dbReference type="Proteomes" id="UP000037269"/>
    </source>
</evidence>
<dbReference type="STRING" id="47500.AF333_20975"/>
<gene>
    <name evidence="1" type="ORF">AF333_20975</name>
    <name evidence="2" type="ORF">SAMN04487909_13931</name>
</gene>
<dbReference type="PATRIC" id="fig|47500.8.peg.3772"/>
<accession>A0A0D1XGZ5</accession>
<dbReference type="EMBL" id="LGUG01000004">
    <property type="protein sequence ID" value="KON97566.1"/>
    <property type="molecule type" value="Genomic_DNA"/>
</dbReference>
<reference evidence="2 4" key="2">
    <citation type="submission" date="2016-10" db="EMBL/GenBank/DDBJ databases">
        <authorList>
            <person name="de Groot N.N."/>
        </authorList>
    </citation>
    <scope>NUCLEOTIDE SEQUENCE [LARGE SCALE GENOMIC DNA]</scope>
    <source>
        <strain evidence="2 4">DSM 2895</strain>
    </source>
</reference>
<organism evidence="1 3">
    <name type="scientific">Aneurinibacillus migulanus</name>
    <name type="common">Bacillus migulanus</name>
    <dbReference type="NCBI Taxonomy" id="47500"/>
    <lineage>
        <taxon>Bacteria</taxon>
        <taxon>Bacillati</taxon>
        <taxon>Bacillota</taxon>
        <taxon>Bacilli</taxon>
        <taxon>Bacillales</taxon>
        <taxon>Paenibacillaceae</taxon>
        <taxon>Aneurinibacillus group</taxon>
        <taxon>Aneurinibacillus</taxon>
    </lineage>
</organism>
<dbReference type="Proteomes" id="UP000182836">
    <property type="component" value="Unassembled WGS sequence"/>
</dbReference>
<reference evidence="1 3" key="1">
    <citation type="submission" date="2015-07" db="EMBL/GenBank/DDBJ databases">
        <title>Fjat-14205 dsm 2895.</title>
        <authorList>
            <person name="Liu B."/>
            <person name="Wang J."/>
            <person name="Zhu Y."/>
            <person name="Liu G."/>
            <person name="Chen Q."/>
            <person name="Chen Z."/>
            <person name="Lan J."/>
            <person name="Che J."/>
            <person name="Ge C."/>
            <person name="Shi H."/>
            <person name="Pan Z."/>
            <person name="Liu X."/>
        </authorList>
    </citation>
    <scope>NUCLEOTIDE SEQUENCE [LARGE SCALE GENOMIC DNA]</scope>
    <source>
        <strain evidence="1 3">DSM 2895</strain>
    </source>
</reference>
<dbReference type="AlphaFoldDB" id="A0A0D1XGZ5"/>